<organism evidence="6 7">
    <name type="scientific">Caloramator quimbayensis</name>
    <dbReference type="NCBI Taxonomy" id="1147123"/>
    <lineage>
        <taxon>Bacteria</taxon>
        <taxon>Bacillati</taxon>
        <taxon>Bacillota</taxon>
        <taxon>Clostridia</taxon>
        <taxon>Eubacteriales</taxon>
        <taxon>Clostridiaceae</taxon>
        <taxon>Caloramator</taxon>
    </lineage>
</organism>
<sequence>MKSLFCKIKKGIKLKSVFQRLIISYIVVISIILLIFTLVLYQGYKKQMMEQSEDTSKKILNQAEYYIGYTLNWAKSYMYQLYLDEDVYNLMFNNKSPSLIGETKIKQAALKLPFVQSIYIYNYNTNIIYTSIGNSAKYNSFYDKEIIDIIKKNNETMSTKFIPRKIAISISNQKYQKDVLSIMLTNIKSTNESVPYGAIILNVDADSVQAYFKDMSQKGYNLFAIDRNGRIIFGSNTDMFLNNISSQGYIQKILNSDIESGSFLNKINGKPYIITYKTSDNLGLKLINIVPYETLMGTISRMIQYMIKTFIILFILALILSFLCSEKIYSPIAEVIKTLKNYYDENNDFGDALKEIDSTDIEYMTKAVDAIIQKSEDARKLSDVDANFIKKNIIMDLLLNKKPGTDDVRKRLIELGVNLEFKYIYVILIKIDRYKQLIQQKYSQDKILAIENKVILTAENVCSKYYKCEILNFNDNEVCVIIDYKEDNEQKSIDKIIELIKKIQDILYDDNISVSASISKLSHGIENISKAYNTAQHYINYRFKYGLKSILYNEKINSDITAEYKYNENKEQVIFKCIKSGNIEETEKELDNMFKSFMELSYSDMIIAVTQLVINIIRVINNMMRMNRESVYINTGDFMNNMDSYETIDDIKSYIMGLTVYVSEKMKDKKSSKKNDVVDKVKNYIFLNYTDPSISLEEIAEKMKLSPSYLRVLFKEIEGKSLSTFINEVRFENAKKLLETTDLTVAEIAERVGFSNNNYFYTAFKKFYGVSPNQYRSGI</sequence>
<evidence type="ECO:0000256" key="4">
    <source>
        <dbReference type="SAM" id="Phobius"/>
    </source>
</evidence>
<evidence type="ECO:0000259" key="5">
    <source>
        <dbReference type="PROSITE" id="PS01124"/>
    </source>
</evidence>
<dbReference type="RefSeq" id="WP_078695055.1">
    <property type="nucleotide sequence ID" value="NZ_FUYH01000001.1"/>
</dbReference>
<dbReference type="PANTHER" id="PTHR43280">
    <property type="entry name" value="ARAC-FAMILY TRANSCRIPTIONAL REGULATOR"/>
    <property type="match status" value="1"/>
</dbReference>
<keyword evidence="1" id="KW-0805">Transcription regulation</keyword>
<dbReference type="EMBL" id="FUYH01000001">
    <property type="protein sequence ID" value="SKA75383.1"/>
    <property type="molecule type" value="Genomic_DNA"/>
</dbReference>
<keyword evidence="3" id="KW-0804">Transcription</keyword>
<protein>
    <submittedName>
        <fullName evidence="6">Transcriptional regulator, AraC family</fullName>
    </submittedName>
</protein>
<dbReference type="SMART" id="SM00342">
    <property type="entry name" value="HTH_ARAC"/>
    <property type="match status" value="1"/>
</dbReference>
<dbReference type="GO" id="GO:0003700">
    <property type="term" value="F:DNA-binding transcription factor activity"/>
    <property type="evidence" value="ECO:0007669"/>
    <property type="project" value="InterPro"/>
</dbReference>
<keyword evidence="4" id="KW-0472">Membrane</keyword>
<evidence type="ECO:0000256" key="2">
    <source>
        <dbReference type="ARBA" id="ARBA00023125"/>
    </source>
</evidence>
<keyword evidence="4" id="KW-1133">Transmembrane helix</keyword>
<dbReference type="OrthoDB" id="384217at2"/>
<feature type="domain" description="HTH araC/xylS-type" evidence="5">
    <location>
        <begin position="679"/>
        <end position="778"/>
    </location>
</feature>
<dbReference type="AlphaFoldDB" id="A0A1T4WDM0"/>
<keyword evidence="4" id="KW-0812">Transmembrane</keyword>
<keyword evidence="2" id="KW-0238">DNA-binding</keyword>
<dbReference type="SUPFAM" id="SSF46689">
    <property type="entry name" value="Homeodomain-like"/>
    <property type="match status" value="1"/>
</dbReference>
<evidence type="ECO:0000256" key="1">
    <source>
        <dbReference type="ARBA" id="ARBA00023015"/>
    </source>
</evidence>
<evidence type="ECO:0000313" key="6">
    <source>
        <dbReference type="EMBL" id="SKA75383.1"/>
    </source>
</evidence>
<dbReference type="InterPro" id="IPR018060">
    <property type="entry name" value="HTH_AraC"/>
</dbReference>
<name>A0A1T4WDM0_9CLOT</name>
<feature type="transmembrane region" description="Helical" evidence="4">
    <location>
        <begin position="22"/>
        <end position="41"/>
    </location>
</feature>
<dbReference type="STRING" id="1147123.SAMN05443428_1018"/>
<dbReference type="Proteomes" id="UP000190105">
    <property type="component" value="Unassembled WGS sequence"/>
</dbReference>
<dbReference type="Gene3D" id="3.30.450.20">
    <property type="entry name" value="PAS domain"/>
    <property type="match status" value="1"/>
</dbReference>
<dbReference type="InterPro" id="IPR009057">
    <property type="entry name" value="Homeodomain-like_sf"/>
</dbReference>
<accession>A0A1T4WDM0</accession>
<dbReference type="Pfam" id="PF12833">
    <property type="entry name" value="HTH_18"/>
    <property type="match status" value="1"/>
</dbReference>
<dbReference type="PANTHER" id="PTHR43280:SF28">
    <property type="entry name" value="HTH-TYPE TRANSCRIPTIONAL ACTIVATOR RHAS"/>
    <property type="match status" value="1"/>
</dbReference>
<dbReference type="InterPro" id="IPR020449">
    <property type="entry name" value="Tscrpt_reg_AraC-type_HTH"/>
</dbReference>
<reference evidence="7" key="1">
    <citation type="submission" date="2017-02" db="EMBL/GenBank/DDBJ databases">
        <authorList>
            <person name="Varghese N."/>
            <person name="Submissions S."/>
        </authorList>
    </citation>
    <scope>NUCLEOTIDE SEQUENCE [LARGE SCALE GENOMIC DNA]</scope>
    <source>
        <strain evidence="7">USBA 833</strain>
    </source>
</reference>
<gene>
    <name evidence="6" type="ORF">SAMN05443428_1018</name>
</gene>
<dbReference type="GO" id="GO:0043565">
    <property type="term" value="F:sequence-specific DNA binding"/>
    <property type="evidence" value="ECO:0007669"/>
    <property type="project" value="InterPro"/>
</dbReference>
<evidence type="ECO:0000256" key="3">
    <source>
        <dbReference type="ARBA" id="ARBA00023163"/>
    </source>
</evidence>
<keyword evidence="7" id="KW-1185">Reference proteome</keyword>
<proteinExistence type="predicted"/>
<dbReference type="PROSITE" id="PS01124">
    <property type="entry name" value="HTH_ARAC_FAMILY_2"/>
    <property type="match status" value="1"/>
</dbReference>
<evidence type="ECO:0000313" key="7">
    <source>
        <dbReference type="Proteomes" id="UP000190105"/>
    </source>
</evidence>
<dbReference type="Gene3D" id="1.10.10.60">
    <property type="entry name" value="Homeodomain-like"/>
    <property type="match status" value="2"/>
</dbReference>
<dbReference type="PRINTS" id="PR00032">
    <property type="entry name" value="HTHARAC"/>
</dbReference>